<proteinExistence type="predicted"/>
<keyword evidence="2" id="KW-1185">Reference proteome</keyword>
<dbReference type="HOGENOM" id="CLU_1280392_0_0_1"/>
<evidence type="ECO:0008006" key="3">
    <source>
        <dbReference type="Google" id="ProtNLM"/>
    </source>
</evidence>
<dbReference type="OrthoDB" id="3182995at2759"/>
<sequence length="216" mass="24529">MGVTYSAHIISATAGDGSDMTKTLPESVCLKFAKPQYSRSLAREAWFYEQLAECQGISVAQCHGFFSSTLSEHIIPNSLHPWRDIEQPCDPDDEDGSNIRWSPVLSPDWLPDDQPCNEYKDTRNFKRDSPWNTWKYSKESPTISVLVLELLGKPCSDQWGNKPWDKPSEGLKEDTTAIMHDISIYGVVHNDVTAFNLLQFTGREVETRQAHCPRHN</sequence>
<organism evidence="1 2">
    <name type="scientific">Hebeloma cylindrosporum</name>
    <dbReference type="NCBI Taxonomy" id="76867"/>
    <lineage>
        <taxon>Eukaryota</taxon>
        <taxon>Fungi</taxon>
        <taxon>Dikarya</taxon>
        <taxon>Basidiomycota</taxon>
        <taxon>Agaricomycotina</taxon>
        <taxon>Agaricomycetes</taxon>
        <taxon>Agaricomycetidae</taxon>
        <taxon>Agaricales</taxon>
        <taxon>Agaricineae</taxon>
        <taxon>Hymenogastraceae</taxon>
        <taxon>Hebeloma</taxon>
    </lineage>
</organism>
<reference evidence="2" key="2">
    <citation type="submission" date="2015-01" db="EMBL/GenBank/DDBJ databases">
        <title>Evolutionary Origins and Diversification of the Mycorrhizal Mutualists.</title>
        <authorList>
            <consortium name="DOE Joint Genome Institute"/>
            <consortium name="Mycorrhizal Genomics Consortium"/>
            <person name="Kohler A."/>
            <person name="Kuo A."/>
            <person name="Nagy L.G."/>
            <person name="Floudas D."/>
            <person name="Copeland A."/>
            <person name="Barry K.W."/>
            <person name="Cichocki N."/>
            <person name="Veneault-Fourrey C."/>
            <person name="LaButti K."/>
            <person name="Lindquist E.A."/>
            <person name="Lipzen A."/>
            <person name="Lundell T."/>
            <person name="Morin E."/>
            <person name="Murat C."/>
            <person name="Riley R."/>
            <person name="Ohm R."/>
            <person name="Sun H."/>
            <person name="Tunlid A."/>
            <person name="Henrissat B."/>
            <person name="Grigoriev I.V."/>
            <person name="Hibbett D.S."/>
            <person name="Martin F."/>
        </authorList>
    </citation>
    <scope>NUCLEOTIDE SEQUENCE [LARGE SCALE GENOMIC DNA]</scope>
    <source>
        <strain evidence="2">h7</strain>
    </source>
</reference>
<evidence type="ECO:0000313" key="1">
    <source>
        <dbReference type="EMBL" id="KIM48551.1"/>
    </source>
</evidence>
<gene>
    <name evidence="1" type="ORF">M413DRAFT_404854</name>
</gene>
<protein>
    <recommendedName>
        <fullName evidence="3">Protein kinase domain-containing protein</fullName>
    </recommendedName>
</protein>
<accession>A0A0C3CXK6</accession>
<dbReference type="EMBL" id="KN831768">
    <property type="protein sequence ID" value="KIM48551.1"/>
    <property type="molecule type" value="Genomic_DNA"/>
</dbReference>
<feature type="non-terminal residue" evidence="1">
    <location>
        <position position="216"/>
    </location>
</feature>
<name>A0A0C3CXK6_HEBCY</name>
<evidence type="ECO:0000313" key="2">
    <source>
        <dbReference type="Proteomes" id="UP000053424"/>
    </source>
</evidence>
<reference evidence="1 2" key="1">
    <citation type="submission" date="2014-04" db="EMBL/GenBank/DDBJ databases">
        <authorList>
            <consortium name="DOE Joint Genome Institute"/>
            <person name="Kuo A."/>
            <person name="Gay G."/>
            <person name="Dore J."/>
            <person name="Kohler A."/>
            <person name="Nagy L.G."/>
            <person name="Floudas D."/>
            <person name="Copeland A."/>
            <person name="Barry K.W."/>
            <person name="Cichocki N."/>
            <person name="Veneault-Fourrey C."/>
            <person name="LaButti K."/>
            <person name="Lindquist E.A."/>
            <person name="Lipzen A."/>
            <person name="Lundell T."/>
            <person name="Morin E."/>
            <person name="Murat C."/>
            <person name="Sun H."/>
            <person name="Tunlid A."/>
            <person name="Henrissat B."/>
            <person name="Grigoriev I.V."/>
            <person name="Hibbett D.S."/>
            <person name="Martin F."/>
            <person name="Nordberg H.P."/>
            <person name="Cantor M.N."/>
            <person name="Hua S.X."/>
        </authorList>
    </citation>
    <scope>NUCLEOTIDE SEQUENCE [LARGE SCALE GENOMIC DNA]</scope>
    <source>
        <strain evidence="2">h7</strain>
    </source>
</reference>
<dbReference type="Proteomes" id="UP000053424">
    <property type="component" value="Unassembled WGS sequence"/>
</dbReference>
<dbReference type="AlphaFoldDB" id="A0A0C3CXK6"/>